<dbReference type="STRING" id="1666911.HLUCCA11_12410"/>
<gene>
    <name evidence="1" type="ORF">HLUCCA11_12410</name>
</gene>
<accession>A0A0P7YW59</accession>
<dbReference type="GO" id="GO:0016787">
    <property type="term" value="F:hydrolase activity"/>
    <property type="evidence" value="ECO:0007669"/>
    <property type="project" value="UniProtKB-KW"/>
</dbReference>
<sequence>MPSIQALFNVLQTQGQARYGSEAVTQEQHALQCATLAENAQASPRLITACLFHDLGHLVHALGESAIARGINNRHEECALPYLTKLFSEAVTEPIRLHVNAKRYLCAIDEDYWYGLSPVSKRSLELQGGIFSEAESRIFIAQPYAKDAVQLRIWDDLAKDPNLSTPELEHFLPILLACER</sequence>
<dbReference type="InterPro" id="IPR017670">
    <property type="entry name" value="Phosphonate_degrad-assoc"/>
</dbReference>
<reference evidence="1 2" key="1">
    <citation type="submission" date="2015-09" db="EMBL/GenBank/DDBJ databases">
        <title>Identification and resolution of microdiversity through metagenomic sequencing of parallel consortia.</title>
        <authorList>
            <person name="Nelson W.C."/>
            <person name="Romine M.F."/>
            <person name="Lindemann S.R."/>
        </authorList>
    </citation>
    <scope>NUCLEOTIDE SEQUENCE [LARGE SCALE GENOMIC DNA]</scope>
    <source>
        <strain evidence="1">Ana</strain>
    </source>
</reference>
<proteinExistence type="predicted"/>
<evidence type="ECO:0000313" key="2">
    <source>
        <dbReference type="Proteomes" id="UP000050465"/>
    </source>
</evidence>
<keyword evidence="1" id="KW-0378">Hydrolase</keyword>
<dbReference type="AlphaFoldDB" id="A0A0P7YW59"/>
<dbReference type="PATRIC" id="fig|1666911.3.peg.4632"/>
<name>A0A0P7YW59_9CYAN</name>
<dbReference type="Gene3D" id="1.10.3210.10">
    <property type="entry name" value="Hypothetical protein af1432"/>
    <property type="match status" value="1"/>
</dbReference>
<dbReference type="PANTHER" id="PTHR40202">
    <property type="match status" value="1"/>
</dbReference>
<protein>
    <submittedName>
        <fullName evidence="1">Putative HD phosphohydrolase</fullName>
    </submittedName>
</protein>
<dbReference type="PANTHER" id="PTHR40202:SF1">
    <property type="entry name" value="HD DOMAIN-CONTAINING PROTEIN"/>
    <property type="match status" value="1"/>
</dbReference>
<comment type="caution">
    <text evidence="1">The sequence shown here is derived from an EMBL/GenBank/DDBJ whole genome shotgun (WGS) entry which is preliminary data.</text>
</comment>
<dbReference type="InterPro" id="IPR052567">
    <property type="entry name" value="OP_Dioxygenase"/>
</dbReference>
<organism evidence="1 2">
    <name type="scientific">Phormidesmis priestleyi Ana</name>
    <dbReference type="NCBI Taxonomy" id="1666911"/>
    <lineage>
        <taxon>Bacteria</taxon>
        <taxon>Bacillati</taxon>
        <taxon>Cyanobacteriota</taxon>
        <taxon>Cyanophyceae</taxon>
        <taxon>Leptolyngbyales</taxon>
        <taxon>Leptolyngbyaceae</taxon>
        <taxon>Phormidesmis</taxon>
    </lineage>
</organism>
<dbReference type="NCBIfam" id="TIGR03276">
    <property type="entry name" value="Phn-HD"/>
    <property type="match status" value="1"/>
</dbReference>
<dbReference type="Proteomes" id="UP000050465">
    <property type="component" value="Unassembled WGS sequence"/>
</dbReference>
<dbReference type="SUPFAM" id="SSF109604">
    <property type="entry name" value="HD-domain/PDEase-like"/>
    <property type="match status" value="1"/>
</dbReference>
<evidence type="ECO:0000313" key="1">
    <source>
        <dbReference type="EMBL" id="KPQ34965.1"/>
    </source>
</evidence>
<dbReference type="EMBL" id="LJZR01000015">
    <property type="protein sequence ID" value="KPQ34965.1"/>
    <property type="molecule type" value="Genomic_DNA"/>
</dbReference>